<feature type="compositionally biased region" description="Low complexity" evidence="9">
    <location>
        <begin position="273"/>
        <end position="300"/>
    </location>
</feature>
<feature type="transmembrane region" description="Helical" evidence="10">
    <location>
        <begin position="311"/>
        <end position="332"/>
    </location>
</feature>
<dbReference type="FunFam" id="3.80.10.10:FF:000722">
    <property type="entry name" value="Leucine-rich repeat receptor-like protein kinase"/>
    <property type="match status" value="1"/>
</dbReference>
<evidence type="ECO:0000313" key="14">
    <source>
        <dbReference type="Proteomes" id="UP001279734"/>
    </source>
</evidence>
<organism evidence="13 14">
    <name type="scientific">Nepenthes gracilis</name>
    <name type="common">Slender pitcher plant</name>
    <dbReference type="NCBI Taxonomy" id="150966"/>
    <lineage>
        <taxon>Eukaryota</taxon>
        <taxon>Viridiplantae</taxon>
        <taxon>Streptophyta</taxon>
        <taxon>Embryophyta</taxon>
        <taxon>Tracheophyta</taxon>
        <taxon>Spermatophyta</taxon>
        <taxon>Magnoliopsida</taxon>
        <taxon>eudicotyledons</taxon>
        <taxon>Gunneridae</taxon>
        <taxon>Pentapetalae</taxon>
        <taxon>Caryophyllales</taxon>
        <taxon>Nepenthaceae</taxon>
        <taxon>Nepenthes</taxon>
    </lineage>
</organism>
<keyword evidence="7 10" id="KW-1133">Transmembrane helix</keyword>
<dbReference type="PROSITE" id="PS50011">
    <property type="entry name" value="PROTEIN_KINASE_DOM"/>
    <property type="match status" value="1"/>
</dbReference>
<feature type="region of interest" description="Disordered" evidence="9">
    <location>
        <begin position="273"/>
        <end position="304"/>
    </location>
</feature>
<dbReference type="InterPro" id="IPR000719">
    <property type="entry name" value="Prot_kinase_dom"/>
</dbReference>
<evidence type="ECO:0000256" key="6">
    <source>
        <dbReference type="ARBA" id="ARBA00022737"/>
    </source>
</evidence>
<comment type="caution">
    <text evidence="13">The sequence shown here is derived from an EMBL/GenBank/DDBJ whole genome shotgun (WGS) entry which is preliminary data.</text>
</comment>
<dbReference type="InterPro" id="IPR032675">
    <property type="entry name" value="LRR_dom_sf"/>
</dbReference>
<evidence type="ECO:0000256" key="5">
    <source>
        <dbReference type="ARBA" id="ARBA00022729"/>
    </source>
</evidence>
<protein>
    <recommendedName>
        <fullName evidence="12">Protein kinase domain-containing protein</fullName>
    </recommendedName>
</protein>
<evidence type="ECO:0000256" key="4">
    <source>
        <dbReference type="ARBA" id="ARBA00022692"/>
    </source>
</evidence>
<keyword evidence="2" id="KW-0597">Phosphoprotein</keyword>
<sequence length="692" mass="76857">MFNHRQPPASQAHHCHSACHPLRQNESPQNLICLRLPFLLLWFSSPLSAVSPPPPPVDLLLPPSDAVSLLTFKSKADLDNKLLYALHERFDYCEWQGVKCAQGRVVRFSLQGYGLRGTFSPDSLTRLEQLRVLSLRNNSLFGPIPNLSRLVNLKSLLLGRNFFSGSFPPSVLSLDKLRLIDLAFNNLTGPIPVEINRVDRLNCLNLEFNRFNGSLPPLNQSDLSIFNVSGNNFTGPIPNTSTLTQFQASAFSLNPYLCGEIIDKPCDSPSPFFKSSSSNNTSPTTATGSSNSSNSQSVIPSPSPRKHQRTALILGFSFGTLTLVSSLFLCLFATMRNRRMKAGLEKTIAEGETVRSNQLFDPETITVRLDSQSNELTEKCEKKRSTAAEKLTREKSGELVFCVGEEKLYTLEHLMRASAEMLGRGIMGATYKAKLDNRMTLTVKRIDGGKFCAVDGDTFERHMEMVGALRHPNLVPVRAYFQAKGERLIIYDYQPNGSVFNLIHGSRSARAKPLHWTSCLKIAEDVAQGLAYIHQASNFIHGNLKSSNVLLGADFEACVTDYCIATLADTSSDNDPDSVRYRAPELRKSRSQATAKSDVYAFGVLLLEVLSGKPPSLHPFLAPPDMPDWVRAMRGEDFSETDRLGMLVEVASVCSLTSPEQRPSMWHVLKMIQKIKSSLMTENLFDQSTRFP</sequence>
<dbReference type="GO" id="GO:0005524">
    <property type="term" value="F:ATP binding"/>
    <property type="evidence" value="ECO:0007669"/>
    <property type="project" value="InterPro"/>
</dbReference>
<evidence type="ECO:0000256" key="3">
    <source>
        <dbReference type="ARBA" id="ARBA00022614"/>
    </source>
</evidence>
<keyword evidence="3" id="KW-0433">Leucine-rich repeat</keyword>
<keyword evidence="14" id="KW-1185">Reference proteome</keyword>
<dbReference type="InterPro" id="IPR011009">
    <property type="entry name" value="Kinase-like_dom_sf"/>
</dbReference>
<keyword evidence="4 10" id="KW-0812">Transmembrane</keyword>
<evidence type="ECO:0000256" key="1">
    <source>
        <dbReference type="ARBA" id="ARBA00004167"/>
    </source>
</evidence>
<evidence type="ECO:0000256" key="8">
    <source>
        <dbReference type="ARBA" id="ARBA00023136"/>
    </source>
</evidence>
<dbReference type="GO" id="GO:0004672">
    <property type="term" value="F:protein kinase activity"/>
    <property type="evidence" value="ECO:0007669"/>
    <property type="project" value="InterPro"/>
</dbReference>
<evidence type="ECO:0000259" key="12">
    <source>
        <dbReference type="PROSITE" id="PS50011"/>
    </source>
</evidence>
<dbReference type="Gene3D" id="3.80.10.10">
    <property type="entry name" value="Ribonuclease Inhibitor"/>
    <property type="match status" value="2"/>
</dbReference>
<gene>
    <name evidence="13" type="ORF">Nepgr_016648</name>
</gene>
<evidence type="ECO:0000256" key="7">
    <source>
        <dbReference type="ARBA" id="ARBA00022989"/>
    </source>
</evidence>
<feature type="domain" description="Protein kinase" evidence="12">
    <location>
        <begin position="416"/>
        <end position="680"/>
    </location>
</feature>
<keyword evidence="5 11" id="KW-0732">Signal</keyword>
<feature type="chain" id="PRO_5042156359" description="Protein kinase domain-containing protein" evidence="11">
    <location>
        <begin position="50"/>
        <end position="692"/>
    </location>
</feature>
<dbReference type="PANTHER" id="PTHR48007:SF50">
    <property type="entry name" value="PROTEIN KINASE DOMAIN-CONTAINING PROTEIN"/>
    <property type="match status" value="1"/>
</dbReference>
<dbReference type="SUPFAM" id="SSF56112">
    <property type="entry name" value="Protein kinase-like (PK-like)"/>
    <property type="match status" value="1"/>
</dbReference>
<dbReference type="PANTHER" id="PTHR48007">
    <property type="entry name" value="LEUCINE-RICH REPEAT RECEPTOR-LIKE PROTEIN KINASE PXC1"/>
    <property type="match status" value="1"/>
</dbReference>
<evidence type="ECO:0000256" key="2">
    <source>
        <dbReference type="ARBA" id="ARBA00022553"/>
    </source>
</evidence>
<keyword evidence="8 10" id="KW-0472">Membrane</keyword>
<evidence type="ECO:0000256" key="11">
    <source>
        <dbReference type="SAM" id="SignalP"/>
    </source>
</evidence>
<accession>A0AAD3SQT6</accession>
<feature type="signal peptide" evidence="11">
    <location>
        <begin position="1"/>
        <end position="49"/>
    </location>
</feature>
<dbReference type="InterPro" id="IPR046959">
    <property type="entry name" value="PRK1-6/SRF4-like"/>
</dbReference>
<keyword evidence="6" id="KW-0677">Repeat</keyword>
<evidence type="ECO:0000256" key="10">
    <source>
        <dbReference type="SAM" id="Phobius"/>
    </source>
</evidence>
<dbReference type="GO" id="GO:0016020">
    <property type="term" value="C:membrane"/>
    <property type="evidence" value="ECO:0007669"/>
    <property type="project" value="UniProtKB-SubCell"/>
</dbReference>
<proteinExistence type="predicted"/>
<dbReference type="FunFam" id="3.80.10.10:FF:002837">
    <property type="entry name" value="Probable inactive receptor kinase At5g67200"/>
    <property type="match status" value="1"/>
</dbReference>
<reference evidence="13" key="1">
    <citation type="submission" date="2023-05" db="EMBL/GenBank/DDBJ databases">
        <title>Nepenthes gracilis genome sequencing.</title>
        <authorList>
            <person name="Fukushima K."/>
        </authorList>
    </citation>
    <scope>NUCLEOTIDE SEQUENCE</scope>
    <source>
        <strain evidence="13">SING2019-196</strain>
    </source>
</reference>
<evidence type="ECO:0000256" key="9">
    <source>
        <dbReference type="SAM" id="MobiDB-lite"/>
    </source>
</evidence>
<dbReference type="InterPro" id="IPR001245">
    <property type="entry name" value="Ser-Thr/Tyr_kinase_cat_dom"/>
</dbReference>
<dbReference type="Gene3D" id="1.10.510.10">
    <property type="entry name" value="Transferase(Phosphotransferase) domain 1"/>
    <property type="match status" value="1"/>
</dbReference>
<dbReference type="AlphaFoldDB" id="A0AAD3SQT6"/>
<comment type="subcellular location">
    <subcellularLocation>
        <location evidence="1">Membrane</location>
        <topology evidence="1">Single-pass membrane protein</topology>
    </subcellularLocation>
</comment>
<dbReference type="EMBL" id="BSYO01000014">
    <property type="protein sequence ID" value="GMH14807.1"/>
    <property type="molecule type" value="Genomic_DNA"/>
</dbReference>
<dbReference type="Pfam" id="PF07714">
    <property type="entry name" value="PK_Tyr_Ser-Thr"/>
    <property type="match status" value="1"/>
</dbReference>
<dbReference type="Proteomes" id="UP001279734">
    <property type="component" value="Unassembled WGS sequence"/>
</dbReference>
<evidence type="ECO:0000313" key="13">
    <source>
        <dbReference type="EMBL" id="GMH14807.1"/>
    </source>
</evidence>
<dbReference type="SUPFAM" id="SSF52058">
    <property type="entry name" value="L domain-like"/>
    <property type="match status" value="1"/>
</dbReference>
<dbReference type="Gene3D" id="3.30.200.20">
    <property type="entry name" value="Phosphorylase Kinase, domain 1"/>
    <property type="match status" value="1"/>
</dbReference>
<name>A0AAD3SQT6_NEPGR</name>